<evidence type="ECO:0000313" key="2">
    <source>
        <dbReference type="Proteomes" id="UP000649604"/>
    </source>
</evidence>
<name>A0A9D5JZE1_9BACT</name>
<proteinExistence type="predicted"/>
<protein>
    <submittedName>
        <fullName evidence="1">Uncharacterized protein</fullName>
    </submittedName>
</protein>
<gene>
    <name evidence="1" type="ORF">GF339_20920</name>
</gene>
<organism evidence="1 2">
    <name type="scientific">candidate division KSB3 bacterium</name>
    <dbReference type="NCBI Taxonomy" id="2044937"/>
    <lineage>
        <taxon>Bacteria</taxon>
        <taxon>candidate division KSB3</taxon>
    </lineage>
</organism>
<dbReference type="EMBL" id="WJJP01000681">
    <property type="protein sequence ID" value="MBD3327062.1"/>
    <property type="molecule type" value="Genomic_DNA"/>
</dbReference>
<comment type="caution">
    <text evidence="1">The sequence shown here is derived from an EMBL/GenBank/DDBJ whole genome shotgun (WGS) entry which is preliminary data.</text>
</comment>
<evidence type="ECO:0000313" key="1">
    <source>
        <dbReference type="EMBL" id="MBD3327062.1"/>
    </source>
</evidence>
<dbReference type="AlphaFoldDB" id="A0A9D5JZE1"/>
<sequence length="134" mass="14903">MANLNEICQNIVNDVQDALACGVVDLNTGMMMGVHHTVPYFTQSYLDAVAAAAVEMMRGRTVRRVEQLLAKQRGTEVKDVFEEIFISSKNVYHFMSLIREKQSLVVLVTKKTTNQGMGWASLRASLDDIAVVLP</sequence>
<dbReference type="Proteomes" id="UP000649604">
    <property type="component" value="Unassembled WGS sequence"/>
</dbReference>
<reference evidence="1" key="1">
    <citation type="submission" date="2019-11" db="EMBL/GenBank/DDBJ databases">
        <title>Microbial mats filling the niche in hypersaline microbial mats.</title>
        <authorList>
            <person name="Wong H.L."/>
            <person name="Macleod F.I."/>
            <person name="White R.A. III"/>
            <person name="Burns B.P."/>
        </authorList>
    </citation>
    <scope>NUCLEOTIDE SEQUENCE</scope>
    <source>
        <strain evidence="1">Rbin_158</strain>
    </source>
</reference>
<accession>A0A9D5JZE1</accession>